<evidence type="ECO:0000256" key="1">
    <source>
        <dbReference type="SAM" id="MobiDB-lite"/>
    </source>
</evidence>
<feature type="compositionally biased region" description="Polar residues" evidence="1">
    <location>
        <begin position="41"/>
        <end position="53"/>
    </location>
</feature>
<evidence type="ECO:0000313" key="4">
    <source>
        <dbReference type="Proteomes" id="UP000435112"/>
    </source>
</evidence>
<feature type="signal peptide" evidence="2">
    <location>
        <begin position="1"/>
        <end position="18"/>
    </location>
</feature>
<feature type="chain" id="PRO_5025625510" evidence="2">
    <location>
        <begin position="19"/>
        <end position="117"/>
    </location>
</feature>
<evidence type="ECO:0000313" key="3">
    <source>
        <dbReference type="EMBL" id="KAE8990240.1"/>
    </source>
</evidence>
<dbReference type="AlphaFoldDB" id="A0A6A3J6A3"/>
<accession>A0A6A3J6A3</accession>
<feature type="compositionally biased region" description="Polar residues" evidence="1">
    <location>
        <begin position="95"/>
        <end position="111"/>
    </location>
</feature>
<evidence type="ECO:0000256" key="2">
    <source>
        <dbReference type="SAM" id="SignalP"/>
    </source>
</evidence>
<feature type="region of interest" description="Disordered" evidence="1">
    <location>
        <begin position="38"/>
        <end position="117"/>
    </location>
</feature>
<keyword evidence="2" id="KW-0732">Signal</keyword>
<sequence>MNRAGSLAANWWSALSLGELIVKSAPLVPTHGTLEFADCRSSVQNQSTGTGSQPREEPPPPRGPLVGGETPSVLAGAVSTPNGREDLMPPARSPTFCSRRSTPADQATLSTGRVRGP</sequence>
<feature type="non-terminal residue" evidence="3">
    <location>
        <position position="117"/>
    </location>
</feature>
<gene>
    <name evidence="3" type="ORF">PR002_g21212</name>
</gene>
<dbReference type="Proteomes" id="UP000435112">
    <property type="component" value="Unassembled WGS sequence"/>
</dbReference>
<protein>
    <submittedName>
        <fullName evidence="3">Uncharacterized protein</fullName>
    </submittedName>
</protein>
<dbReference type="EMBL" id="QXFU01002114">
    <property type="protein sequence ID" value="KAE8990240.1"/>
    <property type="molecule type" value="Genomic_DNA"/>
</dbReference>
<reference evidence="3 4" key="1">
    <citation type="submission" date="2018-09" db="EMBL/GenBank/DDBJ databases">
        <title>Genomic investigation of the strawberry pathogen Phytophthora fragariae indicates pathogenicity is determined by transcriptional variation in three key races.</title>
        <authorList>
            <person name="Adams T.M."/>
            <person name="Armitage A.D."/>
            <person name="Sobczyk M.K."/>
            <person name="Bates H.J."/>
            <person name="Dunwell J.M."/>
            <person name="Nellist C.F."/>
            <person name="Harrison R.J."/>
        </authorList>
    </citation>
    <scope>NUCLEOTIDE SEQUENCE [LARGE SCALE GENOMIC DNA]</scope>
    <source>
        <strain evidence="3 4">SCRP324</strain>
    </source>
</reference>
<proteinExistence type="predicted"/>
<organism evidence="3 4">
    <name type="scientific">Phytophthora rubi</name>
    <dbReference type="NCBI Taxonomy" id="129364"/>
    <lineage>
        <taxon>Eukaryota</taxon>
        <taxon>Sar</taxon>
        <taxon>Stramenopiles</taxon>
        <taxon>Oomycota</taxon>
        <taxon>Peronosporomycetes</taxon>
        <taxon>Peronosporales</taxon>
        <taxon>Peronosporaceae</taxon>
        <taxon>Phytophthora</taxon>
    </lineage>
</organism>
<name>A0A6A3J6A3_9STRA</name>
<comment type="caution">
    <text evidence="3">The sequence shown here is derived from an EMBL/GenBank/DDBJ whole genome shotgun (WGS) entry which is preliminary data.</text>
</comment>